<evidence type="ECO:0000256" key="8">
    <source>
        <dbReference type="ARBA" id="ARBA00023154"/>
    </source>
</evidence>
<dbReference type="InterPro" id="IPR020624">
    <property type="entry name" value="Schiff_base-form_aldolases_CS"/>
</dbReference>
<comment type="caution">
    <text evidence="16">The sequence shown here is derived from an EMBL/GenBank/DDBJ whole genome shotgun (WGS) entry which is preliminary data.</text>
</comment>
<dbReference type="EMBL" id="RBXP01000019">
    <property type="protein sequence ID" value="RKT50041.1"/>
    <property type="molecule type" value="Genomic_DNA"/>
</dbReference>
<dbReference type="OrthoDB" id="9782828at2"/>
<comment type="pathway">
    <text evidence="2 12">Amino-acid biosynthesis; L-lysine biosynthesis via DAP pathway; (S)-tetrahydrodipicolinate from L-aspartate: step 3/4.</text>
</comment>
<evidence type="ECO:0000256" key="10">
    <source>
        <dbReference type="ARBA" id="ARBA00023270"/>
    </source>
</evidence>
<dbReference type="NCBIfam" id="TIGR00674">
    <property type="entry name" value="dapA"/>
    <property type="match status" value="1"/>
</dbReference>
<comment type="subcellular location">
    <subcellularLocation>
        <location evidence="12">Cytoplasm</location>
    </subcellularLocation>
</comment>
<comment type="similarity">
    <text evidence="3 12 13">Belongs to the DapA family.</text>
</comment>
<feature type="binding site" evidence="12 15">
    <location>
        <position position="203"/>
    </location>
    <ligand>
        <name>pyruvate</name>
        <dbReference type="ChEBI" id="CHEBI:15361"/>
    </ligand>
</feature>
<evidence type="ECO:0000256" key="12">
    <source>
        <dbReference type="HAMAP-Rule" id="MF_00418"/>
    </source>
</evidence>
<reference evidence="16 17" key="1">
    <citation type="submission" date="2018-10" db="EMBL/GenBank/DDBJ databases">
        <title>Genomic Encyclopedia of Type Strains, Phase IV (KMG-IV): sequencing the most valuable type-strain genomes for metagenomic binning, comparative biology and taxonomic classification.</title>
        <authorList>
            <person name="Goeker M."/>
        </authorList>
    </citation>
    <scope>NUCLEOTIDE SEQUENCE [LARGE SCALE GENOMIC DNA]</scope>
    <source>
        <strain evidence="16 17">DSM 23841</strain>
    </source>
</reference>
<evidence type="ECO:0000256" key="13">
    <source>
        <dbReference type="PIRNR" id="PIRNR001365"/>
    </source>
</evidence>
<dbReference type="Gene3D" id="3.20.20.70">
    <property type="entry name" value="Aldolase class I"/>
    <property type="match status" value="1"/>
</dbReference>
<protein>
    <recommendedName>
        <fullName evidence="4 12">4-hydroxy-tetrahydrodipicolinate synthase</fullName>
        <shortName evidence="12">HTPA synthase</shortName>
        <ecNumber evidence="4 12">4.3.3.7</ecNumber>
    </recommendedName>
</protein>
<evidence type="ECO:0000256" key="11">
    <source>
        <dbReference type="ARBA" id="ARBA00047836"/>
    </source>
</evidence>
<evidence type="ECO:0000256" key="15">
    <source>
        <dbReference type="PIRSR" id="PIRSR001365-2"/>
    </source>
</evidence>
<comment type="function">
    <text evidence="1 12">Catalyzes the condensation of (S)-aspartate-beta-semialdehyde [(S)-ASA] and pyruvate to 4-hydroxy-tetrahydrodipicolinate (HTPA).</text>
</comment>
<dbReference type="EC" id="4.3.3.7" evidence="4 12"/>
<dbReference type="CDD" id="cd00950">
    <property type="entry name" value="DHDPS"/>
    <property type="match status" value="1"/>
</dbReference>
<dbReference type="SUPFAM" id="SSF51569">
    <property type="entry name" value="Aldolase"/>
    <property type="match status" value="1"/>
</dbReference>
<keyword evidence="9 12" id="KW-0456">Lyase</keyword>
<evidence type="ECO:0000256" key="2">
    <source>
        <dbReference type="ARBA" id="ARBA00005120"/>
    </source>
</evidence>
<evidence type="ECO:0000256" key="4">
    <source>
        <dbReference type="ARBA" id="ARBA00012086"/>
    </source>
</evidence>
<feature type="site" description="Part of a proton relay during catalysis" evidence="12">
    <location>
        <position position="44"/>
    </location>
</feature>
<evidence type="ECO:0000256" key="9">
    <source>
        <dbReference type="ARBA" id="ARBA00023239"/>
    </source>
</evidence>
<name>A0A495VKY0_9RHOO</name>
<dbReference type="InterPro" id="IPR005263">
    <property type="entry name" value="DapA"/>
</dbReference>
<evidence type="ECO:0000313" key="16">
    <source>
        <dbReference type="EMBL" id="RKT50041.1"/>
    </source>
</evidence>
<feature type="active site" description="Proton donor/acceptor" evidence="12 14">
    <location>
        <position position="133"/>
    </location>
</feature>
<dbReference type="PRINTS" id="PR00146">
    <property type="entry name" value="DHPICSNTHASE"/>
</dbReference>
<keyword evidence="6 12" id="KW-0028">Amino-acid biosynthesis</keyword>
<dbReference type="GO" id="GO:0009089">
    <property type="term" value="P:lysine biosynthetic process via diaminopimelate"/>
    <property type="evidence" value="ECO:0007669"/>
    <property type="project" value="UniProtKB-UniRule"/>
</dbReference>
<keyword evidence="8 12" id="KW-0457">Lysine biosynthesis</keyword>
<keyword evidence="17" id="KW-1185">Reference proteome</keyword>
<keyword evidence="10 12" id="KW-0704">Schiff base</keyword>
<gene>
    <name evidence="12" type="primary">dapA</name>
    <name evidence="16" type="ORF">DFR40_3185</name>
</gene>
<accession>A0A495VKY0</accession>
<dbReference type="SMART" id="SM01130">
    <property type="entry name" value="DHDPS"/>
    <property type="match status" value="1"/>
</dbReference>
<feature type="binding site" evidence="12 15">
    <location>
        <position position="45"/>
    </location>
    <ligand>
        <name>pyruvate</name>
        <dbReference type="ChEBI" id="CHEBI:15361"/>
    </ligand>
</feature>
<dbReference type="PANTHER" id="PTHR12128:SF66">
    <property type="entry name" value="4-HYDROXY-2-OXOGLUTARATE ALDOLASE, MITOCHONDRIAL"/>
    <property type="match status" value="1"/>
</dbReference>
<dbReference type="GO" id="GO:0019877">
    <property type="term" value="P:diaminopimelate biosynthetic process"/>
    <property type="evidence" value="ECO:0007669"/>
    <property type="project" value="UniProtKB-UniRule"/>
</dbReference>
<dbReference type="PANTHER" id="PTHR12128">
    <property type="entry name" value="DIHYDRODIPICOLINATE SYNTHASE"/>
    <property type="match status" value="1"/>
</dbReference>
<evidence type="ECO:0000256" key="5">
    <source>
        <dbReference type="ARBA" id="ARBA00022490"/>
    </source>
</evidence>
<feature type="site" description="Part of a proton relay during catalysis" evidence="12">
    <location>
        <position position="107"/>
    </location>
</feature>
<dbReference type="PROSITE" id="PS00665">
    <property type="entry name" value="DHDPS_1"/>
    <property type="match status" value="1"/>
</dbReference>
<dbReference type="InterPro" id="IPR002220">
    <property type="entry name" value="DapA-like"/>
</dbReference>
<organism evidence="16 17">
    <name type="scientific">Azonexus fungiphilus</name>
    <dbReference type="NCBI Taxonomy" id="146940"/>
    <lineage>
        <taxon>Bacteria</taxon>
        <taxon>Pseudomonadati</taxon>
        <taxon>Pseudomonadota</taxon>
        <taxon>Betaproteobacteria</taxon>
        <taxon>Rhodocyclales</taxon>
        <taxon>Azonexaceae</taxon>
        <taxon>Azonexus</taxon>
    </lineage>
</organism>
<dbReference type="RefSeq" id="WP_121459449.1">
    <property type="nucleotide sequence ID" value="NZ_RBXP01000019.1"/>
</dbReference>
<evidence type="ECO:0000256" key="14">
    <source>
        <dbReference type="PIRSR" id="PIRSR001365-1"/>
    </source>
</evidence>
<feature type="active site" description="Schiff-base intermediate with substrate" evidence="12 14">
    <location>
        <position position="161"/>
    </location>
</feature>
<comment type="subunit">
    <text evidence="12">Homotetramer; dimer of dimers.</text>
</comment>
<dbReference type="UniPathway" id="UPA00034">
    <property type="reaction ID" value="UER00017"/>
</dbReference>
<dbReference type="GO" id="GO:0005829">
    <property type="term" value="C:cytosol"/>
    <property type="evidence" value="ECO:0007669"/>
    <property type="project" value="TreeGrafter"/>
</dbReference>
<proteinExistence type="inferred from homology"/>
<dbReference type="InterPro" id="IPR020625">
    <property type="entry name" value="Schiff_base-form_aldolases_AS"/>
</dbReference>
<comment type="catalytic activity">
    <reaction evidence="11 12">
        <text>L-aspartate 4-semialdehyde + pyruvate = (2S,4S)-4-hydroxy-2,3,4,5-tetrahydrodipicolinate + H2O + H(+)</text>
        <dbReference type="Rhea" id="RHEA:34171"/>
        <dbReference type="ChEBI" id="CHEBI:15361"/>
        <dbReference type="ChEBI" id="CHEBI:15377"/>
        <dbReference type="ChEBI" id="CHEBI:15378"/>
        <dbReference type="ChEBI" id="CHEBI:67139"/>
        <dbReference type="ChEBI" id="CHEBI:537519"/>
        <dbReference type="EC" id="4.3.3.7"/>
    </reaction>
</comment>
<evidence type="ECO:0000256" key="3">
    <source>
        <dbReference type="ARBA" id="ARBA00007592"/>
    </source>
</evidence>
<dbReference type="InterPro" id="IPR013785">
    <property type="entry name" value="Aldolase_TIM"/>
</dbReference>
<evidence type="ECO:0000256" key="7">
    <source>
        <dbReference type="ARBA" id="ARBA00022915"/>
    </source>
</evidence>
<dbReference type="Pfam" id="PF00701">
    <property type="entry name" value="DHDPS"/>
    <property type="match status" value="1"/>
</dbReference>
<comment type="caution">
    <text evidence="12">Was originally thought to be a dihydrodipicolinate synthase (DHDPS), catalyzing the condensation of (S)-aspartate-beta-semialdehyde [(S)-ASA] and pyruvate to dihydrodipicolinate (DHDP). However, it was shown in E.coli that the product of the enzymatic reaction is not dihydrodipicolinate but in fact (4S)-4-hydroxy-2,3,4,5-tetrahydro-(2S)-dipicolinic acid (HTPA), and that the consecutive dehydration reaction leading to DHDP is not spontaneous but catalyzed by DapB.</text>
</comment>
<keyword evidence="7 12" id="KW-0220">Diaminopimelate biosynthesis</keyword>
<evidence type="ECO:0000313" key="17">
    <source>
        <dbReference type="Proteomes" id="UP000270626"/>
    </source>
</evidence>
<dbReference type="HAMAP" id="MF_00418">
    <property type="entry name" value="DapA"/>
    <property type="match status" value="1"/>
</dbReference>
<dbReference type="AlphaFoldDB" id="A0A495VKY0"/>
<evidence type="ECO:0000256" key="6">
    <source>
        <dbReference type="ARBA" id="ARBA00022605"/>
    </source>
</evidence>
<keyword evidence="5 12" id="KW-0963">Cytoplasm</keyword>
<dbReference type="PROSITE" id="PS00666">
    <property type="entry name" value="DHDPS_2"/>
    <property type="match status" value="1"/>
</dbReference>
<sequence length="292" mass="31195">MITGSLVAIVTPMHEDGSLDLNALRNLVDFHVAEGSDAIVVVGTTGESPTVNVDEHCELIKVTVDHAAGRIPVIAGTGANSTAEAIELTRFAKTAGADMALSVVPYYNKPSQEGLYRHFKAIAEAVELPVLLYNVPGRTVADMSNDTILRLAEVPGIVGVKDATGNMDRAYDLIQRAPKGFALYSGDDATCVLSIMMGFHGNISVTANVAPRLMHEMCIAAAAGDVARAREIHFRLLGLHRDLFCEANPIPVKWAVSRMGMMSEGIRLPLTPLSEANHARVLNAMRQAGITV</sequence>
<evidence type="ECO:0000256" key="1">
    <source>
        <dbReference type="ARBA" id="ARBA00003294"/>
    </source>
</evidence>
<dbReference type="Proteomes" id="UP000270626">
    <property type="component" value="Unassembled WGS sequence"/>
</dbReference>
<dbReference type="PIRSF" id="PIRSF001365">
    <property type="entry name" value="DHDPS"/>
    <property type="match status" value="1"/>
</dbReference>
<dbReference type="GO" id="GO:0008840">
    <property type="term" value="F:4-hydroxy-tetrahydrodipicolinate synthase activity"/>
    <property type="evidence" value="ECO:0007669"/>
    <property type="project" value="UniProtKB-UniRule"/>
</dbReference>